<dbReference type="RefSeq" id="WP_119059563.1">
    <property type="nucleotide sequence ID" value="NZ_UNSC01000006.1"/>
</dbReference>
<comment type="similarity">
    <text evidence="5">Belongs to the YqgF HJR family.</text>
</comment>
<dbReference type="InterPro" id="IPR012337">
    <property type="entry name" value="RNaseH-like_sf"/>
</dbReference>
<evidence type="ECO:0000256" key="3">
    <source>
        <dbReference type="ARBA" id="ARBA00022722"/>
    </source>
</evidence>
<dbReference type="PANTHER" id="PTHR33317">
    <property type="entry name" value="POLYNUCLEOTIDYL TRANSFERASE, RIBONUCLEASE H-LIKE SUPERFAMILY PROTEIN"/>
    <property type="match status" value="1"/>
</dbReference>
<keyword evidence="1 5" id="KW-0963">Cytoplasm</keyword>
<evidence type="ECO:0000256" key="2">
    <source>
        <dbReference type="ARBA" id="ARBA00022517"/>
    </source>
</evidence>
<evidence type="ECO:0000256" key="4">
    <source>
        <dbReference type="ARBA" id="ARBA00022801"/>
    </source>
</evidence>
<keyword evidence="3 5" id="KW-0540">Nuclease</keyword>
<dbReference type="InterPro" id="IPR005227">
    <property type="entry name" value="YqgF"/>
</dbReference>
<dbReference type="NCBIfam" id="TIGR00250">
    <property type="entry name" value="RNAse_H_YqgF"/>
    <property type="match status" value="1"/>
</dbReference>
<name>A0A383U3I5_9FLAO</name>
<dbReference type="PANTHER" id="PTHR33317:SF4">
    <property type="entry name" value="POLYNUCLEOTIDYL TRANSFERASE, RIBONUCLEASE H-LIKE SUPERFAMILY PROTEIN"/>
    <property type="match status" value="1"/>
</dbReference>
<dbReference type="Proteomes" id="UP000262142">
    <property type="component" value="Unassembled WGS sequence"/>
</dbReference>
<dbReference type="GO" id="GO:0004518">
    <property type="term" value="F:nuclease activity"/>
    <property type="evidence" value="ECO:0007669"/>
    <property type="project" value="UniProtKB-KW"/>
</dbReference>
<dbReference type="GO" id="GO:0016788">
    <property type="term" value="F:hydrolase activity, acting on ester bonds"/>
    <property type="evidence" value="ECO:0007669"/>
    <property type="project" value="UniProtKB-UniRule"/>
</dbReference>
<dbReference type="OrthoDB" id="9796140at2"/>
<gene>
    <name evidence="7" type="primary">yrrK</name>
    <name evidence="7" type="ORF">SAMEA104719789_01320</name>
</gene>
<keyword evidence="8" id="KW-1185">Reference proteome</keyword>
<sequence length="137" mass="15420">MSCILAIDYGKVRTGLAITDPLQIIASPLDTVSTSQLFLYLEQLFLTEKVEKLVVGLPMRAHGVAGEIEVDIQKFLKAFKKKYPKIEIYREDESYTSLRAAEALVLGGVKKKKRQKKGMLDKISATLILQSFMKNQK</sequence>
<dbReference type="GO" id="GO:0000967">
    <property type="term" value="P:rRNA 5'-end processing"/>
    <property type="evidence" value="ECO:0007669"/>
    <property type="project" value="UniProtKB-UniRule"/>
</dbReference>
<protein>
    <recommendedName>
        <fullName evidence="5">Putative pre-16S rRNA nuclease</fullName>
        <ecNumber evidence="5">3.1.-.-</ecNumber>
    </recommendedName>
</protein>
<dbReference type="AlphaFoldDB" id="A0A383U3I5"/>
<dbReference type="Gene3D" id="3.30.420.140">
    <property type="entry name" value="YqgF/RNase H-like domain"/>
    <property type="match status" value="1"/>
</dbReference>
<comment type="function">
    <text evidence="5">Could be a nuclease involved in processing of the 5'-end of pre-16S rRNA.</text>
</comment>
<dbReference type="InterPro" id="IPR006641">
    <property type="entry name" value="YqgF/RNaseH-like_dom"/>
</dbReference>
<keyword evidence="4 5" id="KW-0378">Hydrolase</keyword>
<dbReference type="EC" id="3.1.-.-" evidence="5"/>
<dbReference type="Pfam" id="PF03652">
    <property type="entry name" value="RuvX"/>
    <property type="match status" value="1"/>
</dbReference>
<organism evidence="7 8">
    <name type="scientific">Candidatus Ornithobacterium hominis</name>
    <dbReference type="NCBI Taxonomy" id="2497989"/>
    <lineage>
        <taxon>Bacteria</taxon>
        <taxon>Pseudomonadati</taxon>
        <taxon>Bacteroidota</taxon>
        <taxon>Flavobacteriia</taxon>
        <taxon>Flavobacteriales</taxon>
        <taxon>Weeksellaceae</taxon>
        <taxon>Ornithobacterium</taxon>
    </lineage>
</organism>
<dbReference type="GO" id="GO:0005829">
    <property type="term" value="C:cytosol"/>
    <property type="evidence" value="ECO:0007669"/>
    <property type="project" value="TreeGrafter"/>
</dbReference>
<evidence type="ECO:0000313" key="8">
    <source>
        <dbReference type="Proteomes" id="UP000262142"/>
    </source>
</evidence>
<evidence type="ECO:0000256" key="1">
    <source>
        <dbReference type="ARBA" id="ARBA00022490"/>
    </source>
</evidence>
<dbReference type="HAMAP" id="MF_00651">
    <property type="entry name" value="Nuclease_YqgF"/>
    <property type="match status" value="1"/>
</dbReference>
<keyword evidence="2 5" id="KW-0690">Ribosome biogenesis</keyword>
<dbReference type="EMBL" id="UNSC01000006">
    <property type="protein sequence ID" value="SZD73513.1"/>
    <property type="molecule type" value="Genomic_DNA"/>
</dbReference>
<evidence type="ECO:0000256" key="5">
    <source>
        <dbReference type="HAMAP-Rule" id="MF_00651"/>
    </source>
</evidence>
<evidence type="ECO:0000313" key="7">
    <source>
        <dbReference type="EMBL" id="SZD73513.1"/>
    </source>
</evidence>
<proteinExistence type="inferred from homology"/>
<dbReference type="InterPro" id="IPR037027">
    <property type="entry name" value="YqgF/RNaseH-like_dom_sf"/>
</dbReference>
<feature type="domain" description="YqgF/RNase H-like" evidence="6">
    <location>
        <begin position="2"/>
        <end position="100"/>
    </location>
</feature>
<reference evidence="7 8" key="1">
    <citation type="submission" date="2018-09" db="EMBL/GenBank/DDBJ databases">
        <authorList>
            <consortium name="Pathogen Informatics"/>
        </authorList>
    </citation>
    <scope>NUCLEOTIDE SEQUENCE [LARGE SCALE GENOMIC DNA]</scope>
    <source>
        <strain evidence="7 8">OH-22767</strain>
    </source>
</reference>
<comment type="subcellular location">
    <subcellularLocation>
        <location evidence="5">Cytoplasm</location>
    </subcellularLocation>
</comment>
<accession>A0A383U3I5</accession>
<dbReference type="SMART" id="SM00732">
    <property type="entry name" value="YqgFc"/>
    <property type="match status" value="1"/>
</dbReference>
<dbReference type="SUPFAM" id="SSF53098">
    <property type="entry name" value="Ribonuclease H-like"/>
    <property type="match status" value="1"/>
</dbReference>
<evidence type="ECO:0000259" key="6">
    <source>
        <dbReference type="SMART" id="SM00732"/>
    </source>
</evidence>
<dbReference type="CDD" id="cd16964">
    <property type="entry name" value="YqgF"/>
    <property type="match status" value="1"/>
</dbReference>